<dbReference type="PANTHER" id="PTHR37984">
    <property type="entry name" value="PROTEIN CBG26694"/>
    <property type="match status" value="1"/>
</dbReference>
<dbReference type="Gene3D" id="1.10.340.70">
    <property type="match status" value="1"/>
</dbReference>
<evidence type="ECO:0000313" key="6">
    <source>
        <dbReference type="Proteomes" id="UP000326396"/>
    </source>
</evidence>
<proteinExistence type="predicted"/>
<keyword evidence="1" id="KW-0511">Multifunctional enzyme</keyword>
<evidence type="ECO:0008006" key="7">
    <source>
        <dbReference type="Google" id="ProtNLM"/>
    </source>
</evidence>
<dbReference type="EMBL" id="SZYD01000012">
    <property type="protein sequence ID" value="KAD4586427.1"/>
    <property type="molecule type" value="Genomic_DNA"/>
</dbReference>
<evidence type="ECO:0000259" key="3">
    <source>
        <dbReference type="Pfam" id="PF17919"/>
    </source>
</evidence>
<feature type="domain" description="Integrase zinc-binding" evidence="4">
    <location>
        <begin position="159"/>
        <end position="199"/>
    </location>
</feature>
<accession>A0A5N6NH73</accession>
<organism evidence="5 6">
    <name type="scientific">Mikania micrantha</name>
    <name type="common">bitter vine</name>
    <dbReference type="NCBI Taxonomy" id="192012"/>
    <lineage>
        <taxon>Eukaryota</taxon>
        <taxon>Viridiplantae</taxon>
        <taxon>Streptophyta</taxon>
        <taxon>Embryophyta</taxon>
        <taxon>Tracheophyta</taxon>
        <taxon>Spermatophyta</taxon>
        <taxon>Magnoliopsida</taxon>
        <taxon>eudicotyledons</taxon>
        <taxon>Gunneridae</taxon>
        <taxon>Pentapetalae</taxon>
        <taxon>asterids</taxon>
        <taxon>campanulids</taxon>
        <taxon>Asterales</taxon>
        <taxon>Asteraceae</taxon>
        <taxon>Asteroideae</taxon>
        <taxon>Heliantheae alliance</taxon>
        <taxon>Eupatorieae</taxon>
        <taxon>Mikania</taxon>
    </lineage>
</organism>
<dbReference type="OrthoDB" id="415724at2759"/>
<dbReference type="CDD" id="cd09274">
    <property type="entry name" value="RNase_HI_RT_Ty3"/>
    <property type="match status" value="1"/>
</dbReference>
<protein>
    <recommendedName>
        <fullName evidence="7">Integrase zinc-binding domain-containing protein</fullName>
    </recommendedName>
</protein>
<name>A0A5N6NH73_9ASTR</name>
<dbReference type="PANTHER" id="PTHR37984:SF5">
    <property type="entry name" value="PROTEIN NYNRIN-LIKE"/>
    <property type="match status" value="1"/>
</dbReference>
<evidence type="ECO:0000313" key="5">
    <source>
        <dbReference type="EMBL" id="KAD4586427.1"/>
    </source>
</evidence>
<evidence type="ECO:0000259" key="4">
    <source>
        <dbReference type="Pfam" id="PF17921"/>
    </source>
</evidence>
<dbReference type="GO" id="GO:0003824">
    <property type="term" value="F:catalytic activity"/>
    <property type="evidence" value="ECO:0007669"/>
    <property type="project" value="UniProtKB-KW"/>
</dbReference>
<feature type="region of interest" description="Disordered" evidence="2">
    <location>
        <begin position="227"/>
        <end position="248"/>
    </location>
</feature>
<dbReference type="Pfam" id="PF17921">
    <property type="entry name" value="Integrase_H2C2"/>
    <property type="match status" value="1"/>
</dbReference>
<dbReference type="Pfam" id="PF17919">
    <property type="entry name" value="RT_RNaseH_2"/>
    <property type="match status" value="1"/>
</dbReference>
<feature type="compositionally biased region" description="Polar residues" evidence="2">
    <location>
        <begin position="237"/>
        <end position="248"/>
    </location>
</feature>
<gene>
    <name evidence="5" type="ORF">E3N88_24028</name>
</gene>
<dbReference type="AlphaFoldDB" id="A0A5N6NH73"/>
<dbReference type="SUPFAM" id="SSF56672">
    <property type="entry name" value="DNA/RNA polymerases"/>
    <property type="match status" value="1"/>
</dbReference>
<feature type="domain" description="Reverse transcriptase/retrotransposon-derived protein RNase H-like" evidence="3">
    <location>
        <begin position="13"/>
        <end position="85"/>
    </location>
</feature>
<comment type="caution">
    <text evidence="5">The sequence shown here is derived from an EMBL/GenBank/DDBJ whole genome shotgun (WGS) entry which is preliminary data.</text>
</comment>
<dbReference type="Proteomes" id="UP000326396">
    <property type="component" value="Linkage Group LG2"/>
</dbReference>
<keyword evidence="6" id="KW-1185">Reference proteome</keyword>
<sequence>MLTQKDKKFDGGNKQEETFQLLKSRLCKAPILSLPEGNDNFVVFYDASHQGLGCVLMQKDKVIAYASRQLKIHERNYTTHDSERLQHILNQKELNMQQRRWVELLNDYECEIRYHPGKANVVADALSRKERVKPTRKDHYEEEALRGVDKQFEVKTKYSIHMGADKMYQDLKEYSWWPGMKKDIATYVGKCLTCSKVKTEHQKPSGLLQQPEMPQWKWEQKLVFSGTSNQRKEPGQQGETTSAQHFDNNSSWTCASEELEPFSIPCLLKSHVPETISLTIDCLKLVLNTLIL</sequence>
<reference evidence="5 6" key="1">
    <citation type="submission" date="2019-05" db="EMBL/GenBank/DDBJ databases">
        <title>Mikania micrantha, genome provides insights into the molecular mechanism of rapid growth.</title>
        <authorList>
            <person name="Liu B."/>
        </authorList>
    </citation>
    <scope>NUCLEOTIDE SEQUENCE [LARGE SCALE GENOMIC DNA]</scope>
    <source>
        <strain evidence="5">NLD-2019</strain>
        <tissue evidence="5">Leaf</tissue>
    </source>
</reference>
<dbReference type="InterPro" id="IPR041577">
    <property type="entry name" value="RT_RNaseH_2"/>
</dbReference>
<evidence type="ECO:0000256" key="2">
    <source>
        <dbReference type="SAM" id="MobiDB-lite"/>
    </source>
</evidence>
<dbReference type="InterPro" id="IPR041588">
    <property type="entry name" value="Integrase_H2C2"/>
</dbReference>
<evidence type="ECO:0000256" key="1">
    <source>
        <dbReference type="ARBA" id="ARBA00023268"/>
    </source>
</evidence>
<dbReference type="InterPro" id="IPR050951">
    <property type="entry name" value="Retrovirus_Pol_polyprotein"/>
</dbReference>
<dbReference type="InterPro" id="IPR043502">
    <property type="entry name" value="DNA/RNA_pol_sf"/>
</dbReference>